<keyword evidence="3" id="KW-1185">Reference proteome</keyword>
<dbReference type="EMBL" id="CAUWAG010000018">
    <property type="protein sequence ID" value="CAJ2510842.1"/>
    <property type="molecule type" value="Genomic_DNA"/>
</dbReference>
<feature type="region of interest" description="Disordered" evidence="1">
    <location>
        <begin position="113"/>
        <end position="142"/>
    </location>
</feature>
<sequence>MIRQLLVVCDPALDTLVLEQRIPSQRGPTNMWSSSCEFISYRYVGESGHRLREGEFVEAADGQHVSVGVFGEDRGDERTGLGLSVELMEKGQYQERTHGRHLRLLPSISHGSINRRSRISMQRRAAAKSSEKPSQGPKQPSLIEQLFPEETKRYEEQQRKASSEVPRLPLDTPFKSFTDRNLATSEHEIPIHQKLNVFRTRCVAKTPRTSSLKLPSSSPAMLAPNSWKKTSAV</sequence>
<accession>A0AAI8VTK8</accession>
<dbReference type="AlphaFoldDB" id="A0AAI8VTK8"/>
<feature type="region of interest" description="Disordered" evidence="1">
    <location>
        <begin position="153"/>
        <end position="172"/>
    </location>
</feature>
<proteinExistence type="predicted"/>
<evidence type="ECO:0000313" key="2">
    <source>
        <dbReference type="EMBL" id="CAJ2510842.1"/>
    </source>
</evidence>
<feature type="region of interest" description="Disordered" evidence="1">
    <location>
        <begin position="207"/>
        <end position="233"/>
    </location>
</feature>
<gene>
    <name evidence="2" type="ORF">KHLLAP_LOCUS11310</name>
</gene>
<feature type="compositionally biased region" description="Basic and acidic residues" evidence="1">
    <location>
        <begin position="153"/>
        <end position="162"/>
    </location>
</feature>
<reference evidence="2" key="1">
    <citation type="submission" date="2023-10" db="EMBL/GenBank/DDBJ databases">
        <authorList>
            <person name="Hackl T."/>
        </authorList>
    </citation>
    <scope>NUCLEOTIDE SEQUENCE</scope>
</reference>
<name>A0AAI8VTK8_9PEZI</name>
<evidence type="ECO:0000256" key="1">
    <source>
        <dbReference type="SAM" id="MobiDB-lite"/>
    </source>
</evidence>
<comment type="caution">
    <text evidence="2">The sequence shown here is derived from an EMBL/GenBank/DDBJ whole genome shotgun (WGS) entry which is preliminary data.</text>
</comment>
<organism evidence="2 3">
    <name type="scientific">Anthostomella pinea</name>
    <dbReference type="NCBI Taxonomy" id="933095"/>
    <lineage>
        <taxon>Eukaryota</taxon>
        <taxon>Fungi</taxon>
        <taxon>Dikarya</taxon>
        <taxon>Ascomycota</taxon>
        <taxon>Pezizomycotina</taxon>
        <taxon>Sordariomycetes</taxon>
        <taxon>Xylariomycetidae</taxon>
        <taxon>Xylariales</taxon>
        <taxon>Xylariaceae</taxon>
        <taxon>Anthostomella</taxon>
    </lineage>
</organism>
<evidence type="ECO:0000313" key="3">
    <source>
        <dbReference type="Proteomes" id="UP001295740"/>
    </source>
</evidence>
<protein>
    <submittedName>
        <fullName evidence="2">Uu.00g064670.m01.CDS01</fullName>
    </submittedName>
</protein>
<dbReference type="Proteomes" id="UP001295740">
    <property type="component" value="Unassembled WGS sequence"/>
</dbReference>
<feature type="compositionally biased region" description="Polar residues" evidence="1">
    <location>
        <begin position="207"/>
        <end position="219"/>
    </location>
</feature>